<dbReference type="EMBL" id="APAU02000077">
    <property type="protein sequence ID" value="EUB57706.1"/>
    <property type="molecule type" value="Genomic_DNA"/>
</dbReference>
<dbReference type="InterPro" id="IPR037085">
    <property type="entry name" value="Cdc42-bd-like_dom_sf"/>
</dbReference>
<dbReference type="Gene3D" id="1.10.510.10">
    <property type="entry name" value="Transferase(Phosphotransferase) domain 1"/>
    <property type="match status" value="1"/>
</dbReference>
<reference evidence="16 17" key="1">
    <citation type="journal article" date="2013" name="Nat. Genet.">
        <title>The genome of the hydatid tapeworm Echinococcus granulosus.</title>
        <authorList>
            <person name="Zheng H."/>
            <person name="Zhang W."/>
            <person name="Zhang L."/>
            <person name="Zhang Z."/>
            <person name="Li J."/>
            <person name="Lu G."/>
            <person name="Zhu Y."/>
            <person name="Wang Y."/>
            <person name="Huang Y."/>
            <person name="Liu J."/>
            <person name="Kang H."/>
            <person name="Chen J."/>
            <person name="Wang L."/>
            <person name="Chen A."/>
            <person name="Yu S."/>
            <person name="Gao Z."/>
            <person name="Jin L."/>
            <person name="Gu W."/>
            <person name="Wang Z."/>
            <person name="Zhao L."/>
            <person name="Shi B."/>
            <person name="Wen H."/>
            <person name="Lin R."/>
            <person name="Jones M.K."/>
            <person name="Brejova B."/>
            <person name="Vinar T."/>
            <person name="Zhao G."/>
            <person name="McManus D.P."/>
            <person name="Chen Z."/>
            <person name="Zhou Y."/>
            <person name="Wang S."/>
        </authorList>
    </citation>
    <scope>NUCLEOTIDE SEQUENCE [LARGE SCALE GENOMIC DNA]</scope>
</reference>
<dbReference type="Proteomes" id="UP000019149">
    <property type="component" value="Unassembled WGS sequence"/>
</dbReference>
<dbReference type="InterPro" id="IPR001452">
    <property type="entry name" value="SH3_domain"/>
</dbReference>
<dbReference type="GO" id="GO:0016491">
    <property type="term" value="F:oxidoreductase activity"/>
    <property type="evidence" value="ECO:0007669"/>
    <property type="project" value="InterPro"/>
</dbReference>
<dbReference type="GO" id="GO:0004674">
    <property type="term" value="F:protein serine/threonine kinase activity"/>
    <property type="evidence" value="ECO:0007669"/>
    <property type="project" value="UniProtKB-EC"/>
</dbReference>
<keyword evidence="4" id="KW-0963">Cytoplasm</keyword>
<keyword evidence="6 12" id="KW-0547">Nucleotide-binding</keyword>
<dbReference type="InterPro" id="IPR001245">
    <property type="entry name" value="Ser-Thr/Tyr_kinase_cat_dom"/>
</dbReference>
<proteinExistence type="predicted"/>
<dbReference type="InterPro" id="IPR055175">
    <property type="entry name" value="ACK/TNK-like_SAM"/>
</dbReference>
<dbReference type="InterPro" id="IPR017441">
    <property type="entry name" value="Protein_kinase_ATP_BS"/>
</dbReference>
<dbReference type="SMART" id="SM00326">
    <property type="entry name" value="SH3"/>
    <property type="match status" value="1"/>
</dbReference>
<evidence type="ECO:0000256" key="8">
    <source>
        <dbReference type="ARBA" id="ARBA00022840"/>
    </source>
</evidence>
<dbReference type="InterPro" id="IPR015116">
    <property type="entry name" value="Cdc42-bd-like"/>
</dbReference>
<evidence type="ECO:0000256" key="11">
    <source>
        <dbReference type="PROSITE-ProRule" id="PRU00192"/>
    </source>
</evidence>
<dbReference type="STRING" id="6210.W6UAY6"/>
<dbReference type="EC" id="2.7.10.2" evidence="2"/>
<dbReference type="SMART" id="SM00219">
    <property type="entry name" value="TyrKc"/>
    <property type="match status" value="1"/>
</dbReference>
<dbReference type="CTD" id="36343162"/>
<keyword evidence="7" id="KW-0418">Kinase</keyword>
<dbReference type="InterPro" id="IPR036028">
    <property type="entry name" value="SH3-like_dom_sf"/>
</dbReference>
<dbReference type="SUPFAM" id="SSF51430">
    <property type="entry name" value="NAD(P)-linked oxidoreductase"/>
    <property type="match status" value="1"/>
</dbReference>
<dbReference type="RefSeq" id="XP_024348902.1">
    <property type="nucleotide sequence ID" value="XM_024496696.1"/>
</dbReference>
<dbReference type="InterPro" id="IPR011009">
    <property type="entry name" value="Kinase-like_dom_sf"/>
</dbReference>
<evidence type="ECO:0000256" key="7">
    <source>
        <dbReference type="ARBA" id="ARBA00022777"/>
    </source>
</evidence>
<dbReference type="Pfam" id="PF00248">
    <property type="entry name" value="Aldo_ket_red"/>
    <property type="match status" value="1"/>
</dbReference>
<feature type="domain" description="SH3" evidence="14">
    <location>
        <begin position="520"/>
        <end position="580"/>
    </location>
</feature>
<evidence type="ECO:0000256" key="9">
    <source>
        <dbReference type="ARBA" id="ARBA00023137"/>
    </source>
</evidence>
<dbReference type="InterPro" id="IPR000719">
    <property type="entry name" value="Prot_kinase_dom"/>
</dbReference>
<keyword evidence="17" id="KW-1185">Reference proteome</keyword>
<dbReference type="Gene3D" id="3.30.200.20">
    <property type="entry name" value="Phosphorylase Kinase, domain 1"/>
    <property type="match status" value="1"/>
</dbReference>
<feature type="region of interest" description="Disordered" evidence="13">
    <location>
        <begin position="810"/>
        <end position="840"/>
    </location>
</feature>
<feature type="region of interest" description="Disordered" evidence="13">
    <location>
        <begin position="640"/>
        <end position="734"/>
    </location>
</feature>
<dbReference type="PROSITE" id="PS50002">
    <property type="entry name" value="SH3"/>
    <property type="match status" value="1"/>
</dbReference>
<evidence type="ECO:0000256" key="2">
    <source>
        <dbReference type="ARBA" id="ARBA00011903"/>
    </source>
</evidence>
<evidence type="ECO:0000256" key="6">
    <source>
        <dbReference type="ARBA" id="ARBA00022741"/>
    </source>
</evidence>
<dbReference type="GO" id="GO:0005737">
    <property type="term" value="C:cytoplasm"/>
    <property type="evidence" value="ECO:0007669"/>
    <property type="project" value="UniProtKB-SubCell"/>
</dbReference>
<evidence type="ECO:0000313" key="16">
    <source>
        <dbReference type="EMBL" id="EUB57706.1"/>
    </source>
</evidence>
<dbReference type="Gene3D" id="2.30.30.40">
    <property type="entry name" value="SH3 Domains"/>
    <property type="match status" value="1"/>
</dbReference>
<name>W6UAY6_ECHGR</name>
<comment type="catalytic activity">
    <reaction evidence="10">
        <text>L-threonyl-[protein] + ATP = O-phospho-L-threonyl-[protein] + ADP + H(+)</text>
        <dbReference type="Rhea" id="RHEA:46608"/>
        <dbReference type="Rhea" id="RHEA-COMP:11060"/>
        <dbReference type="Rhea" id="RHEA-COMP:11605"/>
        <dbReference type="ChEBI" id="CHEBI:15378"/>
        <dbReference type="ChEBI" id="CHEBI:30013"/>
        <dbReference type="ChEBI" id="CHEBI:30616"/>
        <dbReference type="ChEBI" id="CHEBI:61977"/>
        <dbReference type="ChEBI" id="CHEBI:456216"/>
        <dbReference type="EC" id="2.7.11.1"/>
    </reaction>
</comment>
<dbReference type="SMART" id="SM00220">
    <property type="entry name" value="S_TKc"/>
    <property type="match status" value="1"/>
</dbReference>
<evidence type="ECO:0000256" key="12">
    <source>
        <dbReference type="PROSITE-ProRule" id="PRU10141"/>
    </source>
</evidence>
<dbReference type="PRINTS" id="PR00069">
    <property type="entry name" value="ALDKETRDTASE"/>
</dbReference>
<dbReference type="Gene3D" id="3.20.20.100">
    <property type="entry name" value="NADP-dependent oxidoreductase domain"/>
    <property type="match status" value="1"/>
</dbReference>
<dbReference type="GO" id="GO:0005524">
    <property type="term" value="F:ATP binding"/>
    <property type="evidence" value="ECO:0007669"/>
    <property type="project" value="UniProtKB-UniRule"/>
</dbReference>
<evidence type="ECO:0000259" key="14">
    <source>
        <dbReference type="PROSITE" id="PS50002"/>
    </source>
</evidence>
<dbReference type="PROSITE" id="PS00107">
    <property type="entry name" value="PROTEIN_KINASE_ATP"/>
    <property type="match status" value="1"/>
</dbReference>
<evidence type="ECO:0000256" key="4">
    <source>
        <dbReference type="ARBA" id="ARBA00022490"/>
    </source>
</evidence>
<dbReference type="Pfam" id="PF22931">
    <property type="entry name" value="SAM_TNK"/>
    <property type="match status" value="1"/>
</dbReference>
<gene>
    <name evidence="16" type="ORF">EGR_07447</name>
</gene>
<evidence type="ECO:0000313" key="17">
    <source>
        <dbReference type="Proteomes" id="UP000019149"/>
    </source>
</evidence>
<protein>
    <recommendedName>
        <fullName evidence="2">non-specific protein-tyrosine kinase</fullName>
        <ecNumber evidence="2">2.7.10.2</ecNumber>
    </recommendedName>
</protein>
<dbReference type="PROSITE" id="PS50011">
    <property type="entry name" value="PROTEIN_KINASE_DOM"/>
    <property type="match status" value="1"/>
</dbReference>
<keyword evidence="9" id="KW-0829">Tyrosine-protein kinase</keyword>
<sequence>MSSSDWLRTFLDEVQLPDFYDAFKNVLQVTQLQHFDFVRKADLHRIGLSTPAIGRIKEVIKIHRENAGLLRKPRKKHHHRLSFGVPLLHLLRYGPPRDAPILSTLDESTSLRRCYSDVTHAVATSPSPFSSVMDPLPPCQLIRLEDVNLHKENNGHLGSGSFGVVRRGDWKTPSGETLPVALKILRRSKTDDAADFFSTVLSEVMLMQSVSHPNLVRIYGIIPLNPLVIVTELAPLGSLLTALRAHSRRLNLCSGSCVVEGRPATAFSVDVLWDMGIQLARGMAHLAACHLIHRDLAARNVLLFSAPSGVTVKIGDFGLLRRGSVMDEDRSGGSSVEPGVPGCVYVGVGKQKIPFAWEVSVVSEIPENTASTLWKSSSSSLVLDCLRKPWDPQSRSVPRIAQYRVQSDSECANDHYEAAVNQNTAKHACVILVSDFVLLLNYFSREMTIVLAWICRGLSLHNCEEEGLALRHIFNIEDTVFFGGDVACGKREFGSVEGRYLSVDYIYILPLACCYLNWEIRPMEVIAKQNFDEADRMDVVTGDRILVIEGRAENFWWRGQNRRTGEIASFPREIVRLQRHLQGQDISRPIENSFVHVGHHGFEGKAWGHVDRIDPAFLSGIIPHHADTLGHTYARQPLSASSTSASNSQSWRPLGNASIGGGGGSGASVAASTAIEEVEDGTTPRVDTYDKASGEGEDERELLDASPHGTLGLQRLPPPPTASMTSKLAKGDATNPAGCTSGVLRIHSTWSTATLRDTNYSSLRCRIATETASFVVINLEASLHSEYYSLGCSSLTASSLPVPIPPPQISISSRSRNCATTTATNGGGGGRSARASSPSSTLSSASLIDFHQSSESASKFPIPSAPIYQSQASPPRNPYFQAAWNAWMRQSAASSFATTAPHVAEDVDHIRRLFDATPIVPPAYQQCEREVLVGESSETPSFFTTFPPKMTKFDEAEVEMVVRGLPGGCSPAEAREALNCAINSPTARDIIYLHSPPPLTDVMAPEARDWRVKVALRLLLLRRLVRLQLCTDLEVCWSALEKAEWSVERADPVHIPDLKTENGLRIPCIGIGTFKLKGSDLTTAMNAALELGYRHYDCAHLYANETEIGDHLGAWIHSGRIAREDLFITSKLWNTFHRPELVKTACEASIKQLQVEYLDLYLIHWPVPYQAMEDLVSLGLCRRIGVSNFNTNQLERILTNCHIPPAMLQIETNANFPNQPLIDFAHTRGIPVTGYFTLGCPYLHFKRGVIPLMEQSLILELAKRYGKTPAQIALRHGLQRSLCVIFKSKTPTRLAENLQVFDFELSKEDMRRLEELGGGSRVLKGAAMRRHPEFPFADDD</sequence>
<dbReference type="KEGG" id="egl:EGR_07447"/>
<comment type="subcellular location">
    <subcellularLocation>
        <location evidence="1">Cytoplasm</location>
    </subcellularLocation>
</comment>
<dbReference type="CDD" id="cd19071">
    <property type="entry name" value="AKR_AKR1-5-like"/>
    <property type="match status" value="1"/>
</dbReference>
<comment type="caution">
    <text evidence="16">The sequence shown here is derived from an EMBL/GenBank/DDBJ whole genome shotgun (WGS) entry which is preliminary data.</text>
</comment>
<dbReference type="PANTHER" id="PTHR11732">
    <property type="entry name" value="ALDO/KETO REDUCTASE"/>
    <property type="match status" value="1"/>
</dbReference>
<accession>W6UAY6</accession>
<dbReference type="InterPro" id="IPR036812">
    <property type="entry name" value="NAD(P)_OxRdtase_dom_sf"/>
</dbReference>
<feature type="binding site" evidence="12">
    <location>
        <position position="183"/>
    </location>
    <ligand>
        <name>ATP</name>
        <dbReference type="ChEBI" id="CHEBI:30616"/>
    </ligand>
</feature>
<evidence type="ECO:0000256" key="1">
    <source>
        <dbReference type="ARBA" id="ARBA00004496"/>
    </source>
</evidence>
<dbReference type="OrthoDB" id="635774at2759"/>
<feature type="compositionally biased region" description="Low complexity" evidence="13">
    <location>
        <begin position="810"/>
        <end position="824"/>
    </location>
</feature>
<dbReference type="Pfam" id="PF07714">
    <property type="entry name" value="PK_Tyr_Ser-Thr"/>
    <property type="match status" value="1"/>
</dbReference>
<keyword evidence="8 12" id="KW-0067">ATP-binding</keyword>
<dbReference type="GeneID" id="36343162"/>
<evidence type="ECO:0000256" key="13">
    <source>
        <dbReference type="SAM" id="MobiDB-lite"/>
    </source>
</evidence>
<dbReference type="InterPro" id="IPR008266">
    <property type="entry name" value="Tyr_kinase_AS"/>
</dbReference>
<dbReference type="PROSITE" id="PS00109">
    <property type="entry name" value="PROTEIN_KINASE_TYR"/>
    <property type="match status" value="1"/>
</dbReference>
<evidence type="ECO:0000259" key="15">
    <source>
        <dbReference type="PROSITE" id="PS50011"/>
    </source>
</evidence>
<dbReference type="InterPro" id="IPR020635">
    <property type="entry name" value="Tyr_kinase_cat_dom"/>
</dbReference>
<dbReference type="SUPFAM" id="SSF56112">
    <property type="entry name" value="Protein kinase-like (PK-like)"/>
    <property type="match status" value="1"/>
</dbReference>
<dbReference type="InterPro" id="IPR020471">
    <property type="entry name" value="AKR"/>
</dbReference>
<dbReference type="GO" id="GO:0004715">
    <property type="term" value="F:non-membrane spanning protein tyrosine kinase activity"/>
    <property type="evidence" value="ECO:0007669"/>
    <property type="project" value="UniProtKB-EC"/>
</dbReference>
<evidence type="ECO:0000256" key="5">
    <source>
        <dbReference type="ARBA" id="ARBA00022679"/>
    </source>
</evidence>
<keyword evidence="3 11" id="KW-0728">SH3 domain</keyword>
<dbReference type="OMA" id="TDVMAPE"/>
<dbReference type="InterPro" id="IPR023210">
    <property type="entry name" value="NADP_OxRdtase_dom"/>
</dbReference>
<evidence type="ECO:0000256" key="3">
    <source>
        <dbReference type="ARBA" id="ARBA00022443"/>
    </source>
</evidence>
<keyword evidence="5" id="KW-0808">Transferase</keyword>
<evidence type="ECO:0000256" key="10">
    <source>
        <dbReference type="ARBA" id="ARBA00047899"/>
    </source>
</evidence>
<feature type="domain" description="Protein kinase" evidence="15">
    <location>
        <begin position="151"/>
        <end position="443"/>
    </location>
</feature>
<organism evidence="16 17">
    <name type="scientific">Echinococcus granulosus</name>
    <name type="common">Hydatid tapeworm</name>
    <dbReference type="NCBI Taxonomy" id="6210"/>
    <lineage>
        <taxon>Eukaryota</taxon>
        <taxon>Metazoa</taxon>
        <taxon>Spiralia</taxon>
        <taxon>Lophotrochozoa</taxon>
        <taxon>Platyhelminthes</taxon>
        <taxon>Cestoda</taxon>
        <taxon>Eucestoda</taxon>
        <taxon>Cyclophyllidea</taxon>
        <taxon>Taeniidae</taxon>
        <taxon>Echinococcus</taxon>
        <taxon>Echinococcus granulosus group</taxon>
    </lineage>
</organism>
<dbReference type="PROSITE" id="PS00062">
    <property type="entry name" value="ALDOKETO_REDUCTASE_2"/>
    <property type="match status" value="1"/>
</dbReference>
<feature type="compositionally biased region" description="Low complexity" evidence="13">
    <location>
        <begin position="640"/>
        <end position="650"/>
    </location>
</feature>
<dbReference type="SUPFAM" id="SSF50044">
    <property type="entry name" value="SH3-domain"/>
    <property type="match status" value="1"/>
</dbReference>
<dbReference type="InterPro" id="IPR018170">
    <property type="entry name" value="Aldo/ket_reductase_CS"/>
</dbReference>
<dbReference type="Gene3D" id="4.10.680.10">
    <property type="entry name" value="Cdc42-like binding domain"/>
    <property type="match status" value="1"/>
</dbReference>
<dbReference type="Pfam" id="PF09027">
    <property type="entry name" value="GTPase_binding"/>
    <property type="match status" value="1"/>
</dbReference>